<name>A0A2N8HB04_9BACT</name>
<evidence type="ECO:0000256" key="1">
    <source>
        <dbReference type="SAM" id="MobiDB-lite"/>
    </source>
</evidence>
<sequence length="111" mass="12654">MAFNEEIVSERYNGDFFLFRVSGEFFKSREVLAACRLCLANHGRKLMTAPLRKASFSMDSTHGSMERIANPSMKYPLRAPENKPFSGQIKKLFHRESTPDETAGKRRNPPA</sequence>
<proteinExistence type="predicted"/>
<organism evidence="2 3">
    <name type="scientific">Akkermansia muciniphila</name>
    <dbReference type="NCBI Taxonomy" id="239935"/>
    <lineage>
        <taxon>Bacteria</taxon>
        <taxon>Pseudomonadati</taxon>
        <taxon>Verrucomicrobiota</taxon>
        <taxon>Verrucomicrobiia</taxon>
        <taxon>Verrucomicrobiales</taxon>
        <taxon>Akkermansiaceae</taxon>
        <taxon>Akkermansia</taxon>
    </lineage>
</organism>
<reference evidence="2 3" key="1">
    <citation type="journal article" date="2017" name="BMC Genomics">
        <title>Genome sequencing of 39 Akkermansia muciniphila isolates reveals its population structure, genomic and functional diverisity, and global distribution in mammalian gut microbiotas.</title>
        <authorList>
            <person name="Guo X."/>
            <person name="Li S."/>
            <person name="Zhang J."/>
            <person name="Wu F."/>
            <person name="Li X."/>
            <person name="Wu D."/>
            <person name="Zhang M."/>
            <person name="Ou Z."/>
            <person name="Jie Z."/>
            <person name="Yan Q."/>
            <person name="Li P."/>
            <person name="Yi J."/>
            <person name="Peng Y."/>
        </authorList>
    </citation>
    <scope>NUCLEOTIDE SEQUENCE [LARGE SCALE GENOMIC DNA]</scope>
    <source>
        <strain evidence="2 3">GP24</strain>
    </source>
</reference>
<dbReference type="Proteomes" id="UP000236000">
    <property type="component" value="Unassembled WGS sequence"/>
</dbReference>
<evidence type="ECO:0000313" key="3">
    <source>
        <dbReference type="Proteomes" id="UP000236000"/>
    </source>
</evidence>
<accession>A0A2N8HB04</accession>
<dbReference type="AlphaFoldDB" id="A0A2N8HB04"/>
<dbReference type="EMBL" id="PJKA01000013">
    <property type="protein sequence ID" value="PNC17049.1"/>
    <property type="molecule type" value="Genomic_DNA"/>
</dbReference>
<feature type="compositionally biased region" description="Basic and acidic residues" evidence="1">
    <location>
        <begin position="94"/>
        <end position="104"/>
    </location>
</feature>
<feature type="region of interest" description="Disordered" evidence="1">
    <location>
        <begin position="58"/>
        <end position="111"/>
    </location>
</feature>
<evidence type="ECO:0000313" key="2">
    <source>
        <dbReference type="EMBL" id="PNC17049.1"/>
    </source>
</evidence>
<protein>
    <submittedName>
        <fullName evidence="2">Uncharacterized protein</fullName>
    </submittedName>
</protein>
<comment type="caution">
    <text evidence="2">The sequence shown here is derived from an EMBL/GenBank/DDBJ whole genome shotgun (WGS) entry which is preliminary data.</text>
</comment>
<gene>
    <name evidence="2" type="ORF">CXU22_10420</name>
</gene>